<comment type="similarity">
    <text evidence="1">Belongs to the enterotoxin A family.</text>
</comment>
<dbReference type="EMBL" id="BAABEZ010000024">
    <property type="protein sequence ID" value="GAA4457591.1"/>
    <property type="molecule type" value="Genomic_DNA"/>
</dbReference>
<evidence type="ECO:0000256" key="3">
    <source>
        <dbReference type="ARBA" id="ARBA00022729"/>
    </source>
</evidence>
<dbReference type="Proteomes" id="UP001501410">
    <property type="component" value="Unassembled WGS sequence"/>
</dbReference>
<evidence type="ECO:0000256" key="5">
    <source>
        <dbReference type="ARBA" id="ARBA00023026"/>
    </source>
</evidence>
<protein>
    <recommendedName>
        <fullName evidence="9">RHS repeat-associated core domain-containing protein</fullName>
    </recommendedName>
</protein>
<comment type="caution">
    <text evidence="7">The sequence shown here is derived from an EMBL/GenBank/DDBJ whole genome shotgun (WGS) entry which is preliminary data.</text>
</comment>
<evidence type="ECO:0000313" key="7">
    <source>
        <dbReference type="EMBL" id="GAA4457591.1"/>
    </source>
</evidence>
<gene>
    <name evidence="7" type="ORF">GCM10023092_24530</name>
</gene>
<reference evidence="8" key="1">
    <citation type="journal article" date="2019" name="Int. J. Syst. Evol. Microbiol.">
        <title>The Global Catalogue of Microorganisms (GCM) 10K type strain sequencing project: providing services to taxonomists for standard genome sequencing and annotation.</title>
        <authorList>
            <consortium name="The Broad Institute Genomics Platform"/>
            <consortium name="The Broad Institute Genome Sequencing Center for Infectious Disease"/>
            <person name="Wu L."/>
            <person name="Ma J."/>
        </authorList>
    </citation>
    <scope>NUCLEOTIDE SEQUENCE [LARGE SCALE GENOMIC DNA]</scope>
    <source>
        <strain evidence="8">JCM 31921</strain>
    </source>
</reference>
<evidence type="ECO:0000256" key="1">
    <source>
        <dbReference type="ARBA" id="ARBA00009092"/>
    </source>
</evidence>
<keyword evidence="3" id="KW-0732">Signal</keyword>
<sequence>MEAKYAGMSPYNYSFNNPVMFNDPSGMGPGDDVPVVQAPTMANGSLANYTLTTNFYDHNNKLLGSVSSMYSNESASHPIHGEYTRNVTYKDPDRPVINDGTLKNIANLPSVSDYQLTARYGTPEPSMPSGAGLLNASGGNPMTAMGAAVLAAAVEESAAFALGEAIGYGLAATASVLLAPEVIAVAAVATVVVGTAALIDEYAKTKPLNPPAIPIAPAIPITTTVPDESQEKFLYRFDTRGPEEIMKEGGFRAWGTNMDLGLHAIGYSTHIADIPNSGYVSTSKSVDALIKSLPQGASGYIYTIAWQPTGIDVNATLGAASPHPEEQEVAVPLFIPFISIRNIKPFKN</sequence>
<evidence type="ECO:0008006" key="9">
    <source>
        <dbReference type="Google" id="ProtNLM"/>
    </source>
</evidence>
<keyword evidence="6" id="KW-1015">Disulfide bond</keyword>
<keyword evidence="8" id="KW-1185">Reference proteome</keyword>
<accession>A0ABP8MX31</accession>
<name>A0ABP8MX31_9BACT</name>
<proteinExistence type="inferred from homology"/>
<keyword evidence="2" id="KW-0800">Toxin</keyword>
<evidence type="ECO:0000256" key="2">
    <source>
        <dbReference type="ARBA" id="ARBA00022656"/>
    </source>
</evidence>
<keyword evidence="4" id="KW-0260">Enterotoxin</keyword>
<evidence type="ECO:0000313" key="8">
    <source>
        <dbReference type="Proteomes" id="UP001501410"/>
    </source>
</evidence>
<evidence type="ECO:0000256" key="6">
    <source>
        <dbReference type="ARBA" id="ARBA00023157"/>
    </source>
</evidence>
<evidence type="ECO:0000256" key="4">
    <source>
        <dbReference type="ARBA" id="ARBA00022861"/>
    </source>
</evidence>
<dbReference type="SUPFAM" id="SSF56399">
    <property type="entry name" value="ADP-ribosylation"/>
    <property type="match status" value="1"/>
</dbReference>
<dbReference type="Pfam" id="PF01375">
    <property type="entry name" value="Enterotoxin_a"/>
    <property type="match status" value="1"/>
</dbReference>
<keyword evidence="5" id="KW-0843">Virulence</keyword>
<organism evidence="7 8">
    <name type="scientific">Rurimicrobium arvi</name>
    <dbReference type="NCBI Taxonomy" id="2049916"/>
    <lineage>
        <taxon>Bacteria</taxon>
        <taxon>Pseudomonadati</taxon>
        <taxon>Bacteroidota</taxon>
        <taxon>Chitinophagia</taxon>
        <taxon>Chitinophagales</taxon>
        <taxon>Chitinophagaceae</taxon>
        <taxon>Rurimicrobium</taxon>
    </lineage>
</organism>
<dbReference type="InterPro" id="IPR001144">
    <property type="entry name" value="Enterotoxin_A"/>
</dbReference>
<dbReference type="Gene3D" id="3.90.210.10">
    <property type="entry name" value="Heat-Labile Enterotoxin, subunit A"/>
    <property type="match status" value="1"/>
</dbReference>